<feature type="domain" description="Type I restriction modification DNA specificity" evidence="4">
    <location>
        <begin position="17"/>
        <end position="178"/>
    </location>
</feature>
<dbReference type="RefSeq" id="WP_047651693.1">
    <property type="nucleotide sequence ID" value="NZ_CP081699.1"/>
</dbReference>
<evidence type="ECO:0000313" key="6">
    <source>
        <dbReference type="Proteomes" id="UP000471490"/>
    </source>
</evidence>
<keyword evidence="2" id="KW-0680">Restriction system</keyword>
<dbReference type="GO" id="GO:0003677">
    <property type="term" value="F:DNA binding"/>
    <property type="evidence" value="ECO:0007669"/>
    <property type="project" value="UniProtKB-KW"/>
</dbReference>
<keyword evidence="5" id="KW-0378">Hydrolase</keyword>
<gene>
    <name evidence="5" type="ORF">FPI65_03055</name>
</gene>
<evidence type="ECO:0000259" key="4">
    <source>
        <dbReference type="Pfam" id="PF01420"/>
    </source>
</evidence>
<dbReference type="PANTHER" id="PTHR43140:SF1">
    <property type="entry name" value="TYPE I RESTRICTION ENZYME ECOKI SPECIFICITY SUBUNIT"/>
    <property type="match status" value="1"/>
</dbReference>
<evidence type="ECO:0000256" key="1">
    <source>
        <dbReference type="ARBA" id="ARBA00010923"/>
    </source>
</evidence>
<keyword evidence="5" id="KW-0540">Nuclease</keyword>
<evidence type="ECO:0000256" key="2">
    <source>
        <dbReference type="ARBA" id="ARBA00022747"/>
    </source>
</evidence>
<protein>
    <submittedName>
        <fullName evidence="5">Restriction endonuclease subunit S</fullName>
    </submittedName>
</protein>
<dbReference type="SUPFAM" id="SSF116734">
    <property type="entry name" value="DNA methylase specificity domain"/>
    <property type="match status" value="2"/>
</dbReference>
<keyword evidence="3" id="KW-0238">DNA-binding</keyword>
<dbReference type="InterPro" id="IPR051212">
    <property type="entry name" value="Type-I_RE_S_subunit"/>
</dbReference>
<dbReference type="Proteomes" id="UP000471490">
    <property type="component" value="Unassembled WGS sequence"/>
</dbReference>
<sequence length="400" mass="45904">MSELSYLEKLLDGVEVEWRNLGDTSLFEIANNGRKPVKASLRIAGETPYYGANNIQDYVDGYTHDGEYVLIAEDGSASLENYSIQYATGKFWANNHVHVVRGKERVHSRFLYHYLCIVNFLPFLTGGGRAKLTKGQLIEIPVPIPCPDNPEKSLAIQSEIVRILDKFTALTAELTAELNMRKKQYNYYRDRLFSFGAHDVKRLKLGELCVIGDGLHGTPEYDANGDYFFINGNNLGYQKISFNDNTKKVNDSMFKKHGIHFDPINTVFLSINGTIGNVSFYNNEKIVLGKSVAYFKIKSPELHTRYLFYFLQTNYAKQYFENQKTGSTIKNLGLKSLRAFEIPIPSYDEQLYIVATMDKFYNLTNSITEGLPREIELRQKQYEYYRDLLFSFPKPETVSN</sequence>
<dbReference type="PANTHER" id="PTHR43140">
    <property type="entry name" value="TYPE-1 RESTRICTION ENZYME ECOKI SPECIFICITY PROTEIN"/>
    <property type="match status" value="1"/>
</dbReference>
<dbReference type="Pfam" id="PF01420">
    <property type="entry name" value="Methylase_S"/>
    <property type="match status" value="2"/>
</dbReference>
<dbReference type="InterPro" id="IPR000055">
    <property type="entry name" value="Restrct_endonuc_typeI_TRD"/>
</dbReference>
<dbReference type="EMBL" id="VLTB01000049">
    <property type="protein sequence ID" value="NDR90301.1"/>
    <property type="molecule type" value="Genomic_DNA"/>
</dbReference>
<keyword evidence="5" id="KW-0255">Endonuclease</keyword>
<dbReference type="GO" id="GO:0009307">
    <property type="term" value="P:DNA restriction-modification system"/>
    <property type="evidence" value="ECO:0007669"/>
    <property type="project" value="UniProtKB-KW"/>
</dbReference>
<evidence type="ECO:0000313" key="5">
    <source>
        <dbReference type="EMBL" id="NDR90301.1"/>
    </source>
</evidence>
<name>A0A6N9S254_ECOLX</name>
<organism evidence="5 6">
    <name type="scientific">Escherichia coli</name>
    <dbReference type="NCBI Taxonomy" id="562"/>
    <lineage>
        <taxon>Bacteria</taxon>
        <taxon>Pseudomonadati</taxon>
        <taxon>Pseudomonadota</taxon>
        <taxon>Gammaproteobacteria</taxon>
        <taxon>Enterobacterales</taxon>
        <taxon>Enterobacteriaceae</taxon>
        <taxon>Escherichia</taxon>
    </lineage>
</organism>
<reference evidence="5 6" key="1">
    <citation type="journal article" date="2020" name="Int. J. Nanomedicine">
        <title>Consequences Of Long-Term Bacteria's Exposure To Silver Nanoformulations With Different PhysicoChemical Properties.</title>
        <authorList>
            <person name="Kedziora A."/>
            <person name="Wernecki M."/>
            <person name="Korzekwa K."/>
            <person name="Speruda M."/>
            <person name="Gerasymchuk Y."/>
            <person name="Lukowiak A."/>
            <person name="Bugla-Ploskonska G."/>
        </authorList>
    </citation>
    <scope>NUCLEOTIDE SEQUENCE [LARGE SCALE GENOMIC DNA]</scope>
    <source>
        <strain evidence="5 6">ATCC 11230</strain>
    </source>
</reference>
<dbReference type="CDD" id="cd17262">
    <property type="entry name" value="RMtype1_S_Aco12261I-TRD2-CR2"/>
    <property type="match status" value="1"/>
</dbReference>
<comment type="similarity">
    <text evidence="1">Belongs to the type-I restriction system S methylase family.</text>
</comment>
<dbReference type="Gene3D" id="3.90.220.20">
    <property type="entry name" value="DNA methylase specificity domains"/>
    <property type="match status" value="2"/>
</dbReference>
<dbReference type="GO" id="GO:0004519">
    <property type="term" value="F:endonuclease activity"/>
    <property type="evidence" value="ECO:0007669"/>
    <property type="project" value="UniProtKB-KW"/>
</dbReference>
<dbReference type="AlphaFoldDB" id="A0A6N9S254"/>
<evidence type="ECO:0000256" key="3">
    <source>
        <dbReference type="ARBA" id="ARBA00023125"/>
    </source>
</evidence>
<feature type="domain" description="Type I restriction modification DNA specificity" evidence="4">
    <location>
        <begin position="199"/>
        <end position="376"/>
    </location>
</feature>
<proteinExistence type="inferred from homology"/>
<comment type="caution">
    <text evidence="5">The sequence shown here is derived from an EMBL/GenBank/DDBJ whole genome shotgun (WGS) entry which is preliminary data.</text>
</comment>
<dbReference type="InterPro" id="IPR044946">
    <property type="entry name" value="Restrct_endonuc_typeI_TRD_sf"/>
</dbReference>
<accession>A0A6N9S254</accession>